<proteinExistence type="predicted"/>
<dbReference type="Proteomes" id="UP000280834">
    <property type="component" value="Unassembled WGS sequence"/>
</dbReference>
<organism evidence="4">
    <name type="scientific">Brugia timori</name>
    <dbReference type="NCBI Taxonomy" id="42155"/>
    <lineage>
        <taxon>Eukaryota</taxon>
        <taxon>Metazoa</taxon>
        <taxon>Ecdysozoa</taxon>
        <taxon>Nematoda</taxon>
        <taxon>Chromadorea</taxon>
        <taxon>Rhabditida</taxon>
        <taxon>Spirurina</taxon>
        <taxon>Spiruromorpha</taxon>
        <taxon>Filarioidea</taxon>
        <taxon>Onchocercidae</taxon>
        <taxon>Brugia</taxon>
    </lineage>
</organism>
<evidence type="ECO:0000313" key="4">
    <source>
        <dbReference type="WBParaSite" id="BTMF_0000305401-mRNA-1"/>
    </source>
</evidence>
<dbReference type="WBParaSite" id="BTMF_0000305401-mRNA-1">
    <property type="protein sequence ID" value="BTMF_0000305401-mRNA-1"/>
    <property type="gene ID" value="BTMF_0000305401"/>
</dbReference>
<keyword evidence="3" id="KW-1185">Reference proteome</keyword>
<evidence type="ECO:0000313" key="3">
    <source>
        <dbReference type="Proteomes" id="UP000280834"/>
    </source>
</evidence>
<dbReference type="InterPro" id="IPR042098">
    <property type="entry name" value="TauD-like_sf"/>
</dbReference>
<accession>A0A0R3Q9P3</accession>
<gene>
    <name evidence="2" type="ORF">BTMF_LOCUS2375</name>
</gene>
<dbReference type="EMBL" id="UZAG01001939">
    <property type="protein sequence ID" value="VDO12428.1"/>
    <property type="molecule type" value="Genomic_DNA"/>
</dbReference>
<dbReference type="AlphaFoldDB" id="A0A0R3Q9P3"/>
<reference evidence="2 3" key="2">
    <citation type="submission" date="2018-11" db="EMBL/GenBank/DDBJ databases">
        <authorList>
            <consortium name="Pathogen Informatics"/>
        </authorList>
    </citation>
    <scope>NUCLEOTIDE SEQUENCE [LARGE SCALE GENOMIC DNA]</scope>
</reference>
<keyword evidence="1" id="KW-0560">Oxidoreductase</keyword>
<protein>
    <submittedName>
        <fullName evidence="4">TauD domain-containing protein</fullName>
    </submittedName>
</protein>
<sequence>MSNTIFIKNSLKENGYAFLKKFTPETSTLDLASSIGKPIDISSFAPHYKLRVVQELRPKALDVAFSNHYHGNFGLNEYPAHSDLAHWNKPPRFLLLRSKIGTRGVATHIYTTQDLQKAIPTRLARDALFIPRKNASKIIPLPMMVSRTMEFSLRWDSLFLTPINRSSKQCEEIIKSIEFQSIKKEIILAEPGDTLIIDNWTALHGRGVVPQAEKFRILERVYLEEIYE</sequence>
<dbReference type="SUPFAM" id="SSF51197">
    <property type="entry name" value="Clavaminate synthase-like"/>
    <property type="match status" value="1"/>
</dbReference>
<reference evidence="4" key="1">
    <citation type="submission" date="2017-02" db="UniProtKB">
        <authorList>
            <consortium name="WormBaseParasite"/>
        </authorList>
    </citation>
    <scope>IDENTIFICATION</scope>
</reference>
<dbReference type="Gene3D" id="3.60.130.10">
    <property type="entry name" value="Clavaminate synthase-like"/>
    <property type="match status" value="1"/>
</dbReference>
<dbReference type="GO" id="GO:0016491">
    <property type="term" value="F:oxidoreductase activity"/>
    <property type="evidence" value="ECO:0007669"/>
    <property type="project" value="UniProtKB-KW"/>
</dbReference>
<evidence type="ECO:0000313" key="2">
    <source>
        <dbReference type="EMBL" id="VDO12428.1"/>
    </source>
</evidence>
<evidence type="ECO:0000256" key="1">
    <source>
        <dbReference type="ARBA" id="ARBA00023002"/>
    </source>
</evidence>
<name>A0A0R3Q9P3_9BILA</name>